<dbReference type="GO" id="GO:0060294">
    <property type="term" value="P:cilium movement involved in cell motility"/>
    <property type="evidence" value="ECO:0007669"/>
    <property type="project" value="TreeGrafter"/>
</dbReference>
<dbReference type="OrthoDB" id="6619788at2759"/>
<evidence type="ECO:0000256" key="1">
    <source>
        <dbReference type="ARBA" id="ARBA00022490"/>
    </source>
</evidence>
<keyword evidence="1" id="KW-0963">Cytoplasm</keyword>
<dbReference type="PANTHER" id="PTHR12442:SF5">
    <property type="entry name" value="DYNEIN AXONEMAL INTERMEDIATE CHAIN 3"/>
    <property type="match status" value="1"/>
</dbReference>
<dbReference type="AlphaFoldDB" id="A0A7R8D0H6"/>
<evidence type="ECO:0000313" key="4">
    <source>
        <dbReference type="EMBL" id="CAF2984453.1"/>
    </source>
</evidence>
<accession>A0A7R8D0H6</accession>
<keyword evidence="2" id="KW-0853">WD repeat</keyword>
<evidence type="ECO:0000313" key="5">
    <source>
        <dbReference type="Proteomes" id="UP000675881"/>
    </source>
</evidence>
<dbReference type="EMBL" id="HG994585">
    <property type="protein sequence ID" value="CAF2984453.1"/>
    <property type="molecule type" value="Genomic_DNA"/>
</dbReference>
<dbReference type="PANTHER" id="PTHR12442">
    <property type="entry name" value="DYNEIN INTERMEDIATE CHAIN"/>
    <property type="match status" value="1"/>
</dbReference>
<dbReference type="Proteomes" id="UP000675881">
    <property type="component" value="Chromosome 6"/>
</dbReference>
<dbReference type="InterPro" id="IPR036322">
    <property type="entry name" value="WD40_repeat_dom_sf"/>
</dbReference>
<dbReference type="InterPro" id="IPR050687">
    <property type="entry name" value="Dynein_IC"/>
</dbReference>
<proteinExistence type="predicted"/>
<gene>
    <name evidence="4" type="ORF">LSAA_11473</name>
</gene>
<sequence length="853" mass="99365">MDKDSYQDDKHDTPDGVYPISLGENARNRLKCVINWDIKAREYPDSDLGKLYTNIQMCKLDEIFVVYDKFRQYGYEFLICLTDQAKYTFKCIEENKNMGLVNRSKDYVYQPPTPRKWENFGSEKEIEQDWVGDTRPKICILVKRSKRRYVNREFEDRDVNDATDGYVGCDAYNDTIKWGSVHSMERGMQAFFSEEQIKEHMESDEMKQFMNKVSNIINEIQKDPDIMGRFRNDITKFYKRDEVEHVEQTEMIEIMAFSDLTFTNKNESKSHSVASNYRRNKRTIVPNFLLIWSEAHPIFPQLLLRIPDDITKFEWHPNEPDIIIGGTFNGQVVIWDIGPYLLKLKNKTCIWRYDIVLTDSGRGDKLYVKDGFIPVINWSAESMMGASHSFMIEDLKWFPADVRFHSDSAYPRKNDDESVRQFLTCSSGDAFILVWGFEIPPSDNTGIDSLAPDIGQPDGLQSQGILHQSSNWNKVKEHHGFMDYNSESSSNTKKVGVGKYQFLNEIWKPVHKISFLLPQSEKITDEIQYFRVQITSVSVISRPDLMLKNDEDMGDNSRSNRKSRRSMDHNFFAIPIDFIGGTFLGSIFKADLSKVKVEVESGELQCKIKWNRSTHDGPTKCIERSPFNSDVILTMGGYSLAIWKDNVIEKPVILHFVDYEEEFTQAVWSLTRPAVYFLSGNLGNFQAWLIMSRQSAPFFKENISGKSITSLCPYEIQTSRKHLMTIGDSTGTLRILSLPRELWETESNEIEEFEKYITREIELVREKDQKKKQQQDEEEEASYSAWSDVNKFWSDYFEVEKGYLLDKYGQISWTSHANKNPRYPRSQYLSEFEDTDVIDKKNSQSGVFSLRCI</sequence>
<dbReference type="SUPFAM" id="SSF50978">
    <property type="entry name" value="WD40 repeat-like"/>
    <property type="match status" value="1"/>
</dbReference>
<dbReference type="GO" id="GO:0036156">
    <property type="term" value="C:inner dynein arm"/>
    <property type="evidence" value="ECO:0007669"/>
    <property type="project" value="TreeGrafter"/>
</dbReference>
<organism evidence="4 5">
    <name type="scientific">Lepeophtheirus salmonis</name>
    <name type="common">Salmon louse</name>
    <name type="synonym">Caligus salmonis</name>
    <dbReference type="NCBI Taxonomy" id="72036"/>
    <lineage>
        <taxon>Eukaryota</taxon>
        <taxon>Metazoa</taxon>
        <taxon>Ecdysozoa</taxon>
        <taxon>Arthropoda</taxon>
        <taxon>Crustacea</taxon>
        <taxon>Multicrustacea</taxon>
        <taxon>Hexanauplia</taxon>
        <taxon>Copepoda</taxon>
        <taxon>Siphonostomatoida</taxon>
        <taxon>Caligidae</taxon>
        <taxon>Lepeophtheirus</taxon>
    </lineage>
</organism>
<protein>
    <submittedName>
        <fullName evidence="4">(salmon louse) hypothetical protein</fullName>
    </submittedName>
</protein>
<evidence type="ECO:0000256" key="3">
    <source>
        <dbReference type="ARBA" id="ARBA00022737"/>
    </source>
</evidence>
<dbReference type="GO" id="GO:0045504">
    <property type="term" value="F:dynein heavy chain binding"/>
    <property type="evidence" value="ECO:0007669"/>
    <property type="project" value="TreeGrafter"/>
</dbReference>
<reference evidence="4" key="1">
    <citation type="submission" date="2021-02" db="EMBL/GenBank/DDBJ databases">
        <authorList>
            <person name="Bekaert M."/>
        </authorList>
    </citation>
    <scope>NUCLEOTIDE SEQUENCE</scope>
    <source>
        <strain evidence="4">IoA-00</strain>
    </source>
</reference>
<keyword evidence="5" id="KW-1185">Reference proteome</keyword>
<evidence type="ECO:0000256" key="2">
    <source>
        <dbReference type="ARBA" id="ARBA00022574"/>
    </source>
</evidence>
<name>A0A7R8D0H6_LEPSM</name>
<dbReference type="InterPro" id="IPR015943">
    <property type="entry name" value="WD40/YVTN_repeat-like_dom_sf"/>
</dbReference>
<keyword evidence="3" id="KW-0677">Repeat</keyword>
<dbReference type="Gene3D" id="2.130.10.10">
    <property type="entry name" value="YVTN repeat-like/Quinoprotein amine dehydrogenase"/>
    <property type="match status" value="1"/>
</dbReference>
<dbReference type="GO" id="GO:0045503">
    <property type="term" value="F:dynein light chain binding"/>
    <property type="evidence" value="ECO:0007669"/>
    <property type="project" value="TreeGrafter"/>
</dbReference>
<dbReference type="GO" id="GO:0036159">
    <property type="term" value="P:inner dynein arm assembly"/>
    <property type="evidence" value="ECO:0007669"/>
    <property type="project" value="TreeGrafter"/>
</dbReference>